<evidence type="ECO:0000313" key="1">
    <source>
        <dbReference type="EMBL" id="KAF2889861.1"/>
    </source>
</evidence>
<keyword evidence="2" id="KW-1185">Reference proteome</keyword>
<sequence>MVHVTCLAHGLHRTCEETREMHPAVNSLISHVKKVFCKALSRIQLFYSKLPTILLPPQPGITKSGSWLKAAFYYTNNYEDVRKIVCSLEPDDVACIRAAQNCFKVPTLKNELSYIKANFPFLVDPIAKLEGRFSLFDSVRIVRNVLVAVENVPSSQKK</sequence>
<reference evidence="1" key="1">
    <citation type="submission" date="2019-08" db="EMBL/GenBank/DDBJ databases">
        <title>The genome of the North American firefly Photinus pyralis.</title>
        <authorList>
            <consortium name="Photinus pyralis genome working group"/>
            <person name="Fallon T.R."/>
            <person name="Sander Lower S.E."/>
            <person name="Weng J.-K."/>
        </authorList>
    </citation>
    <scope>NUCLEOTIDE SEQUENCE</scope>
    <source>
        <strain evidence="1">TRF0915ILg1</strain>
        <tissue evidence="1">Whole body</tissue>
    </source>
</reference>
<evidence type="ECO:0008006" key="3">
    <source>
        <dbReference type="Google" id="ProtNLM"/>
    </source>
</evidence>
<evidence type="ECO:0000313" key="2">
    <source>
        <dbReference type="Proteomes" id="UP000801492"/>
    </source>
</evidence>
<proteinExistence type="predicted"/>
<protein>
    <recommendedName>
        <fullName evidence="3">DUF659 domain-containing protein</fullName>
    </recommendedName>
</protein>
<dbReference type="Proteomes" id="UP000801492">
    <property type="component" value="Unassembled WGS sequence"/>
</dbReference>
<accession>A0A8K0G8N9</accession>
<dbReference type="EMBL" id="VTPC01061515">
    <property type="protein sequence ID" value="KAF2889861.1"/>
    <property type="molecule type" value="Genomic_DNA"/>
</dbReference>
<dbReference type="AlphaFoldDB" id="A0A8K0G8N9"/>
<organism evidence="1 2">
    <name type="scientific">Ignelater luminosus</name>
    <name type="common">Cucubano</name>
    <name type="synonym">Pyrophorus luminosus</name>
    <dbReference type="NCBI Taxonomy" id="2038154"/>
    <lineage>
        <taxon>Eukaryota</taxon>
        <taxon>Metazoa</taxon>
        <taxon>Ecdysozoa</taxon>
        <taxon>Arthropoda</taxon>
        <taxon>Hexapoda</taxon>
        <taxon>Insecta</taxon>
        <taxon>Pterygota</taxon>
        <taxon>Neoptera</taxon>
        <taxon>Endopterygota</taxon>
        <taxon>Coleoptera</taxon>
        <taxon>Polyphaga</taxon>
        <taxon>Elateriformia</taxon>
        <taxon>Elateroidea</taxon>
        <taxon>Elateridae</taxon>
        <taxon>Agrypninae</taxon>
        <taxon>Pyrophorini</taxon>
        <taxon>Ignelater</taxon>
    </lineage>
</organism>
<dbReference type="OrthoDB" id="6629375at2759"/>
<name>A0A8K0G8N9_IGNLU</name>
<comment type="caution">
    <text evidence="1">The sequence shown here is derived from an EMBL/GenBank/DDBJ whole genome shotgun (WGS) entry which is preliminary data.</text>
</comment>
<gene>
    <name evidence="1" type="ORF">ILUMI_16312</name>
</gene>